<dbReference type="EMBL" id="JAGPXD010000002">
    <property type="protein sequence ID" value="KAH7367137.1"/>
    <property type="molecule type" value="Genomic_DNA"/>
</dbReference>
<keyword evidence="4" id="KW-1185">Reference proteome</keyword>
<dbReference type="InterPro" id="IPR011329">
    <property type="entry name" value="Killer_tox_Kp4/SMK"/>
</dbReference>
<organism evidence="3 4">
    <name type="scientific">Plectosphaerella cucumerina</name>
    <dbReference type="NCBI Taxonomy" id="40658"/>
    <lineage>
        <taxon>Eukaryota</taxon>
        <taxon>Fungi</taxon>
        <taxon>Dikarya</taxon>
        <taxon>Ascomycota</taxon>
        <taxon>Pezizomycotina</taxon>
        <taxon>Sordariomycetes</taxon>
        <taxon>Hypocreomycetidae</taxon>
        <taxon>Glomerellales</taxon>
        <taxon>Plectosphaerellaceae</taxon>
        <taxon>Plectosphaerella</taxon>
    </lineage>
</organism>
<sequence length="140" mass="14740">MRLDVLAVAAAIASPTAALGINCRGSAACSSADFPDAARELASLIWTIPDDRWFNNGQQIACTKRVGVLGAVCAFYQNTGGWQAKRAKDIVGHLVAHNCKVCGSVPTDYPNSNDVKNGQLTFNYVASPCTSIFASRGSVC</sequence>
<feature type="chain" id="PRO_5035471560" evidence="1">
    <location>
        <begin position="19"/>
        <end position="140"/>
    </location>
</feature>
<feature type="domain" description="Killer toxin Kp4" evidence="2">
    <location>
        <begin position="6"/>
        <end position="125"/>
    </location>
</feature>
<protein>
    <submittedName>
        <fullName evidence="3">Killer toxin</fullName>
    </submittedName>
</protein>
<evidence type="ECO:0000313" key="3">
    <source>
        <dbReference type="EMBL" id="KAH7367137.1"/>
    </source>
</evidence>
<gene>
    <name evidence="3" type="ORF">B0T11DRAFT_294994</name>
</gene>
<dbReference type="Gene3D" id="3.30.430.10">
    <property type="entry name" value="Killer Toxin P4, subunit A"/>
    <property type="match status" value="1"/>
</dbReference>
<dbReference type="SUPFAM" id="SSF55221">
    <property type="entry name" value="Yeast killer toxins"/>
    <property type="match status" value="1"/>
</dbReference>
<feature type="signal peptide" evidence="1">
    <location>
        <begin position="1"/>
        <end position="18"/>
    </location>
</feature>
<accession>A0A8K0X4T8</accession>
<dbReference type="OrthoDB" id="4177994at2759"/>
<evidence type="ECO:0000256" key="1">
    <source>
        <dbReference type="SAM" id="SignalP"/>
    </source>
</evidence>
<dbReference type="Pfam" id="PF09044">
    <property type="entry name" value="Kp4"/>
    <property type="match status" value="1"/>
</dbReference>
<dbReference type="InterPro" id="IPR015131">
    <property type="entry name" value="Killer_tox_Kp4"/>
</dbReference>
<evidence type="ECO:0000259" key="2">
    <source>
        <dbReference type="Pfam" id="PF09044"/>
    </source>
</evidence>
<dbReference type="Proteomes" id="UP000813385">
    <property type="component" value="Unassembled WGS sequence"/>
</dbReference>
<keyword evidence="1" id="KW-0732">Signal</keyword>
<name>A0A8K0X4T8_9PEZI</name>
<dbReference type="AlphaFoldDB" id="A0A8K0X4T8"/>
<proteinExistence type="predicted"/>
<evidence type="ECO:0000313" key="4">
    <source>
        <dbReference type="Proteomes" id="UP000813385"/>
    </source>
</evidence>
<reference evidence="3" key="1">
    <citation type="journal article" date="2021" name="Nat. Commun.">
        <title>Genetic determinants of endophytism in the Arabidopsis root mycobiome.</title>
        <authorList>
            <person name="Mesny F."/>
            <person name="Miyauchi S."/>
            <person name="Thiergart T."/>
            <person name="Pickel B."/>
            <person name="Atanasova L."/>
            <person name="Karlsson M."/>
            <person name="Huettel B."/>
            <person name="Barry K.W."/>
            <person name="Haridas S."/>
            <person name="Chen C."/>
            <person name="Bauer D."/>
            <person name="Andreopoulos W."/>
            <person name="Pangilinan J."/>
            <person name="LaButti K."/>
            <person name="Riley R."/>
            <person name="Lipzen A."/>
            <person name="Clum A."/>
            <person name="Drula E."/>
            <person name="Henrissat B."/>
            <person name="Kohler A."/>
            <person name="Grigoriev I.V."/>
            <person name="Martin F.M."/>
            <person name="Hacquard S."/>
        </authorList>
    </citation>
    <scope>NUCLEOTIDE SEQUENCE</scope>
    <source>
        <strain evidence="3">MPI-CAGE-AT-0016</strain>
    </source>
</reference>
<dbReference type="GO" id="GO:0005576">
    <property type="term" value="C:extracellular region"/>
    <property type="evidence" value="ECO:0007669"/>
    <property type="project" value="InterPro"/>
</dbReference>
<comment type="caution">
    <text evidence="3">The sequence shown here is derived from an EMBL/GenBank/DDBJ whole genome shotgun (WGS) entry which is preliminary data.</text>
</comment>